<dbReference type="InterPro" id="IPR009100">
    <property type="entry name" value="AcylCoA_DH/oxidase_NM_dom_sf"/>
</dbReference>
<accession>A0A839V3M2</accession>
<dbReference type="GO" id="GO:0016627">
    <property type="term" value="F:oxidoreductase activity, acting on the CH-CH group of donors"/>
    <property type="evidence" value="ECO:0007669"/>
    <property type="project" value="InterPro"/>
</dbReference>
<dbReference type="EMBL" id="JACHXV010000019">
    <property type="protein sequence ID" value="MBB3175140.1"/>
    <property type="molecule type" value="Genomic_DNA"/>
</dbReference>
<dbReference type="AlphaFoldDB" id="A0A839V3M2"/>
<dbReference type="SUPFAM" id="SSF56645">
    <property type="entry name" value="Acyl-CoA dehydrogenase NM domain-like"/>
    <property type="match status" value="1"/>
</dbReference>
<proteinExistence type="predicted"/>
<dbReference type="RefSeq" id="WP_183275481.1">
    <property type="nucleotide sequence ID" value="NZ_JACHXV010000019.1"/>
</dbReference>
<dbReference type="InterPro" id="IPR036250">
    <property type="entry name" value="AcylCo_DH-like_C"/>
</dbReference>
<sequence length="366" mass="38364">MPSRLGAPRECDAHQAAFLDRLRRLIPDLAGDADREDGFAGKALDRLRGIGALEAALPPDHGGLDLGADRQGAPAWAFMRLLGEASVALARLTEGHVNALRLICRYGAADRIEAAAQAAAQGELHAIWVTDGEHPLAVRDGRLSGGKAFCSGAGQVGHALVTAVDESGLTRMFVVNVAGVPARRPRRMTGVRGAATADVSLDGIEANAPLGEAGDYLRQPEFSAGAWRGSAIASGALDALVGETIAALIARDRHRAPHQAARIGRLLIARDTARLWSARAADAADGSDAGEVVATVNLARIAVEQACLEAIVLVQRGIGLAAFAEGARIERLLRDLATYLRQPAPDETLHEAALWFADHAQASARC</sequence>
<evidence type="ECO:0000313" key="1">
    <source>
        <dbReference type="EMBL" id="MBB3175140.1"/>
    </source>
</evidence>
<evidence type="ECO:0008006" key="3">
    <source>
        <dbReference type="Google" id="ProtNLM"/>
    </source>
</evidence>
<dbReference type="InterPro" id="IPR037069">
    <property type="entry name" value="AcylCoA_DH/ox_N_sf"/>
</dbReference>
<name>A0A839V3M2_9PROT</name>
<protein>
    <recommendedName>
        <fullName evidence="3">Acyl-CoA dehydrogenase</fullName>
    </recommendedName>
</protein>
<comment type="caution">
    <text evidence="1">The sequence shown here is derived from an EMBL/GenBank/DDBJ whole genome shotgun (WGS) entry which is preliminary data.</text>
</comment>
<dbReference type="Gene3D" id="2.40.110.10">
    <property type="entry name" value="Butyryl-CoA Dehydrogenase, subunit A, domain 2"/>
    <property type="match status" value="1"/>
</dbReference>
<dbReference type="Gene3D" id="1.10.540.10">
    <property type="entry name" value="Acyl-CoA dehydrogenase/oxidase, N-terminal domain"/>
    <property type="match status" value="1"/>
</dbReference>
<dbReference type="InterPro" id="IPR046373">
    <property type="entry name" value="Acyl-CoA_Oxase/DH_mid-dom_sf"/>
</dbReference>
<organism evidence="1 2">
    <name type="scientific">Endobacter medicaginis</name>
    <dbReference type="NCBI Taxonomy" id="1181271"/>
    <lineage>
        <taxon>Bacteria</taxon>
        <taxon>Pseudomonadati</taxon>
        <taxon>Pseudomonadota</taxon>
        <taxon>Alphaproteobacteria</taxon>
        <taxon>Acetobacterales</taxon>
        <taxon>Acetobacteraceae</taxon>
        <taxon>Endobacter</taxon>
    </lineage>
</organism>
<dbReference type="SUPFAM" id="SSF47203">
    <property type="entry name" value="Acyl-CoA dehydrogenase C-terminal domain-like"/>
    <property type="match status" value="1"/>
</dbReference>
<gene>
    <name evidence="1" type="ORF">FHR90_002990</name>
</gene>
<dbReference type="GO" id="GO:0050660">
    <property type="term" value="F:flavin adenine dinucleotide binding"/>
    <property type="evidence" value="ECO:0007669"/>
    <property type="project" value="InterPro"/>
</dbReference>
<keyword evidence="2" id="KW-1185">Reference proteome</keyword>
<dbReference type="Proteomes" id="UP000557688">
    <property type="component" value="Unassembled WGS sequence"/>
</dbReference>
<evidence type="ECO:0000313" key="2">
    <source>
        <dbReference type="Proteomes" id="UP000557688"/>
    </source>
</evidence>
<reference evidence="1 2" key="1">
    <citation type="submission" date="2020-08" db="EMBL/GenBank/DDBJ databases">
        <title>Genomic Encyclopedia of Type Strains, Phase III (KMG-III): the genomes of soil and plant-associated and newly described type strains.</title>
        <authorList>
            <person name="Whitman W."/>
        </authorList>
    </citation>
    <scope>NUCLEOTIDE SEQUENCE [LARGE SCALE GENOMIC DNA]</scope>
    <source>
        <strain evidence="1 2">CECT 8088</strain>
    </source>
</reference>